<dbReference type="OrthoDB" id="2906536at2"/>
<evidence type="ECO:0000313" key="3">
    <source>
        <dbReference type="Proteomes" id="UP000293846"/>
    </source>
</evidence>
<reference evidence="2 3" key="1">
    <citation type="submission" date="2019-03" db="EMBL/GenBank/DDBJ databases">
        <authorList>
            <person name="Jensen L."/>
            <person name="Storgaard J."/>
            <person name="Sulaj E."/>
            <person name="Schramm A."/>
            <person name="Marshall I.P.G."/>
        </authorList>
    </citation>
    <scope>NUCLEOTIDE SEQUENCE [LARGE SCALE GENOMIC DNA]</scope>
    <source>
        <strain evidence="2 3">2017H2G3</strain>
    </source>
</reference>
<dbReference type="EMBL" id="SJTH01000016">
    <property type="protein sequence ID" value="TCJ03503.1"/>
    <property type="molecule type" value="Genomic_DNA"/>
</dbReference>
<organism evidence="2 3">
    <name type="scientific">Cytobacillus praedii</name>
    <dbReference type="NCBI Taxonomy" id="1742358"/>
    <lineage>
        <taxon>Bacteria</taxon>
        <taxon>Bacillati</taxon>
        <taxon>Bacillota</taxon>
        <taxon>Bacilli</taxon>
        <taxon>Bacillales</taxon>
        <taxon>Bacillaceae</taxon>
        <taxon>Cytobacillus</taxon>
    </lineage>
</organism>
<feature type="transmembrane region" description="Helical" evidence="1">
    <location>
        <begin position="71"/>
        <end position="96"/>
    </location>
</feature>
<keyword evidence="3" id="KW-1185">Reference proteome</keyword>
<protein>
    <submittedName>
        <fullName evidence="2">Uncharacterized protein</fullName>
    </submittedName>
</protein>
<name>A0A4R1B155_9BACI</name>
<dbReference type="Proteomes" id="UP000293846">
    <property type="component" value="Unassembled WGS sequence"/>
</dbReference>
<keyword evidence="1" id="KW-0812">Transmembrane</keyword>
<keyword evidence="1" id="KW-0472">Membrane</keyword>
<dbReference type="AlphaFoldDB" id="A0A4R1B155"/>
<evidence type="ECO:0000313" key="2">
    <source>
        <dbReference type="EMBL" id="TCJ03503.1"/>
    </source>
</evidence>
<evidence type="ECO:0000256" key="1">
    <source>
        <dbReference type="SAM" id="Phobius"/>
    </source>
</evidence>
<feature type="transmembrane region" description="Helical" evidence="1">
    <location>
        <begin position="48"/>
        <end position="65"/>
    </location>
</feature>
<accession>A0A4R1B155</accession>
<comment type="caution">
    <text evidence="2">The sequence shown here is derived from an EMBL/GenBank/DDBJ whole genome shotgun (WGS) entry which is preliminary data.</text>
</comment>
<keyword evidence="1" id="KW-1133">Transmembrane helix</keyword>
<gene>
    <name evidence="2" type="ORF">E0Y62_13860</name>
</gene>
<feature type="transmembrane region" description="Helical" evidence="1">
    <location>
        <begin position="6"/>
        <end position="27"/>
    </location>
</feature>
<sequence>MPLEKSDIALTIYVAFMVISLIFCYGFSSKMIKKTGLFGTQTIIASTLNLLLGVCAIMGWFFFSWRVNEFMFFGGLALGIGMLVISEAILIIVLFIRRKIMLQTYNSNIETKS</sequence>
<proteinExistence type="predicted"/>
<dbReference type="RefSeq" id="WP_057764547.1">
    <property type="nucleotide sequence ID" value="NZ_CP183326.1"/>
</dbReference>